<gene>
    <name evidence="7" type="primary">ALDH2</name>
    <name evidence="7" type="ORF">DERF_011610</name>
</gene>
<dbReference type="Gene3D" id="3.40.309.10">
    <property type="entry name" value="Aldehyde Dehydrogenase, Chain A, domain 2"/>
    <property type="match status" value="1"/>
</dbReference>
<dbReference type="FunFam" id="3.40.309.10:FF:000001">
    <property type="entry name" value="Mitochondrial aldehyde dehydrogenase 2"/>
    <property type="match status" value="1"/>
</dbReference>
<dbReference type="PANTHER" id="PTHR11699">
    <property type="entry name" value="ALDEHYDE DEHYDROGENASE-RELATED"/>
    <property type="match status" value="1"/>
</dbReference>
<dbReference type="CDD" id="cd07141">
    <property type="entry name" value="ALDH_F1AB_F2_RALDH1"/>
    <property type="match status" value="1"/>
</dbReference>
<accession>A0A922HUV9</accession>
<reference evidence="7" key="1">
    <citation type="submission" date="2013-05" db="EMBL/GenBank/DDBJ databases">
        <authorList>
            <person name="Yim A.K.Y."/>
            <person name="Chan T.F."/>
            <person name="Ji K.M."/>
            <person name="Liu X.Y."/>
            <person name="Zhou J.W."/>
            <person name="Li R.Q."/>
            <person name="Yang K.Y."/>
            <person name="Li J."/>
            <person name="Li M."/>
            <person name="Law P.T.W."/>
            <person name="Wu Y.L."/>
            <person name="Cai Z.L."/>
            <person name="Qin H."/>
            <person name="Bao Y."/>
            <person name="Leung R.K.K."/>
            <person name="Ng P.K.S."/>
            <person name="Zou J."/>
            <person name="Zhong X.J."/>
            <person name="Ran P.X."/>
            <person name="Zhong N.S."/>
            <person name="Liu Z.G."/>
            <person name="Tsui S.K.W."/>
        </authorList>
    </citation>
    <scope>NUCLEOTIDE SEQUENCE</scope>
    <source>
        <strain evidence="7">Derf</strain>
        <tissue evidence="7">Whole organism</tissue>
    </source>
</reference>
<evidence type="ECO:0000256" key="2">
    <source>
        <dbReference type="ARBA" id="ARBA00023002"/>
    </source>
</evidence>
<feature type="active site" evidence="3">
    <location>
        <position position="255"/>
    </location>
</feature>
<evidence type="ECO:0000256" key="5">
    <source>
        <dbReference type="SAM" id="Phobius"/>
    </source>
</evidence>
<dbReference type="GO" id="GO:0016620">
    <property type="term" value="F:oxidoreductase activity, acting on the aldehyde or oxo group of donors, NAD or NADP as acceptor"/>
    <property type="evidence" value="ECO:0007669"/>
    <property type="project" value="InterPro"/>
</dbReference>
<dbReference type="InterPro" id="IPR029510">
    <property type="entry name" value="Ald_DH_CS_GLU"/>
</dbReference>
<name>A0A922HUV9_DERFA</name>
<dbReference type="InterPro" id="IPR016161">
    <property type="entry name" value="Ald_DH/histidinol_DH"/>
</dbReference>
<evidence type="ECO:0000256" key="3">
    <source>
        <dbReference type="PROSITE-ProRule" id="PRU10007"/>
    </source>
</evidence>
<evidence type="ECO:0000256" key="4">
    <source>
        <dbReference type="RuleBase" id="RU003345"/>
    </source>
</evidence>
<dbReference type="Pfam" id="PF00171">
    <property type="entry name" value="Aldedh"/>
    <property type="match status" value="1"/>
</dbReference>
<dbReference type="Gene3D" id="3.40.605.10">
    <property type="entry name" value="Aldehyde Dehydrogenase, Chain A, domain 1"/>
    <property type="match status" value="1"/>
</dbReference>
<dbReference type="InterPro" id="IPR015590">
    <property type="entry name" value="Aldehyde_DH_dom"/>
</dbReference>
<keyword evidence="5" id="KW-0812">Transmembrane</keyword>
<keyword evidence="8" id="KW-1185">Reference proteome</keyword>
<comment type="caution">
    <text evidence="7">The sequence shown here is derived from an EMBL/GenBank/DDBJ whole genome shotgun (WGS) entry which is preliminary data.</text>
</comment>
<evidence type="ECO:0000313" key="8">
    <source>
        <dbReference type="Proteomes" id="UP000790347"/>
    </source>
</evidence>
<dbReference type="SUPFAM" id="SSF53720">
    <property type="entry name" value="ALDH-like"/>
    <property type="match status" value="1"/>
</dbReference>
<evidence type="ECO:0000259" key="6">
    <source>
        <dbReference type="Pfam" id="PF00171"/>
    </source>
</evidence>
<comment type="similarity">
    <text evidence="1 4">Belongs to the aldehyde dehydrogenase family.</text>
</comment>
<dbReference type="InterPro" id="IPR016162">
    <property type="entry name" value="Ald_DH_N"/>
</dbReference>
<feature type="transmembrane region" description="Helical" evidence="5">
    <location>
        <begin position="515"/>
        <end position="536"/>
    </location>
</feature>
<protein>
    <submittedName>
        <fullName evidence="7">Aldehyde dehydrogenase, mitochondrial</fullName>
    </submittedName>
</protein>
<organism evidence="7 8">
    <name type="scientific">Dermatophagoides farinae</name>
    <name type="common">American house dust mite</name>
    <dbReference type="NCBI Taxonomy" id="6954"/>
    <lineage>
        <taxon>Eukaryota</taxon>
        <taxon>Metazoa</taxon>
        <taxon>Ecdysozoa</taxon>
        <taxon>Arthropoda</taxon>
        <taxon>Chelicerata</taxon>
        <taxon>Arachnida</taxon>
        <taxon>Acari</taxon>
        <taxon>Acariformes</taxon>
        <taxon>Sarcoptiformes</taxon>
        <taxon>Astigmata</taxon>
        <taxon>Psoroptidia</taxon>
        <taxon>Analgoidea</taxon>
        <taxon>Pyroglyphidae</taxon>
        <taxon>Dermatophagoidinae</taxon>
        <taxon>Dermatophagoides</taxon>
    </lineage>
</organism>
<dbReference type="PROSITE" id="PS00070">
    <property type="entry name" value="ALDEHYDE_DEHYDR_CYS"/>
    <property type="match status" value="1"/>
</dbReference>
<dbReference type="FunFam" id="3.40.605.10:FF:000050">
    <property type="entry name" value="Aldehyde dehydrogenase, mitochondrial"/>
    <property type="match status" value="1"/>
</dbReference>
<feature type="domain" description="Aldehyde dehydrogenase" evidence="6">
    <location>
        <begin position="17"/>
        <end position="481"/>
    </location>
</feature>
<dbReference type="InterPro" id="IPR016160">
    <property type="entry name" value="Ald_DH_CS_CYS"/>
</dbReference>
<proteinExistence type="inferred from homology"/>
<dbReference type="AlphaFoldDB" id="A0A922HUV9"/>
<dbReference type="InterPro" id="IPR016163">
    <property type="entry name" value="Ald_DH_C"/>
</dbReference>
<reference evidence="7" key="2">
    <citation type="journal article" date="2022" name="Res Sq">
        <title>Comparative Genomics Reveals Insights into the Divergent Evolution of Astigmatic Mites and Household Pest Adaptations.</title>
        <authorList>
            <person name="Xiong Q."/>
            <person name="Wan A.T.-Y."/>
            <person name="Liu X.-Y."/>
            <person name="Fung C.S.-H."/>
            <person name="Xiao X."/>
            <person name="Malainual N."/>
            <person name="Hou J."/>
            <person name="Wang L."/>
            <person name="Wang M."/>
            <person name="Yang K."/>
            <person name="Cui Y."/>
            <person name="Leung E."/>
            <person name="Nong W."/>
            <person name="Shin S.-K."/>
            <person name="Au S."/>
            <person name="Jeong K.Y."/>
            <person name="Chew F.T."/>
            <person name="Hui J."/>
            <person name="Leung T.F."/>
            <person name="Tungtrongchitr A."/>
            <person name="Zhong N."/>
            <person name="Liu Z."/>
            <person name="Tsui S."/>
        </authorList>
    </citation>
    <scope>NUCLEOTIDE SEQUENCE</scope>
    <source>
        <strain evidence="7">Derf</strain>
        <tissue evidence="7">Whole organism</tissue>
    </source>
</reference>
<keyword evidence="5" id="KW-0472">Membrane</keyword>
<dbReference type="Proteomes" id="UP000790347">
    <property type="component" value="Unassembled WGS sequence"/>
</dbReference>
<dbReference type="PROSITE" id="PS00687">
    <property type="entry name" value="ALDEHYDE_DEHYDR_GLU"/>
    <property type="match status" value="1"/>
</dbReference>
<dbReference type="EMBL" id="ASGP02000005">
    <property type="protein sequence ID" value="KAH9506899.1"/>
    <property type="molecule type" value="Genomic_DNA"/>
</dbReference>
<evidence type="ECO:0000256" key="1">
    <source>
        <dbReference type="ARBA" id="ARBA00009986"/>
    </source>
</evidence>
<keyword evidence="5" id="KW-1133">Transmembrane helix</keyword>
<keyword evidence="2 4" id="KW-0560">Oxidoreductase</keyword>
<evidence type="ECO:0000313" key="7">
    <source>
        <dbReference type="EMBL" id="KAH9506899.1"/>
    </source>
</evidence>
<sequence length="574" mass="64127">MAQVEVKYTQIFINNEWHDSISGKTFETINPFTEEKLANVQEGDKADIDRAVAAAVDAFRFDSPWRQMDASQRGHLLYRLADLIERDQDYIASLESMDNGKPKTMALFDVDLAIKVFRYYAGYADKIHGKTIPADGKVFAFTRIEPVGICGQIVPWNFPFLMASWKFGPALCAGNTVVLKPAEQTPLSALYLASLTKEVGFPPGVVNVVPGFGETAGAALVDNPKVDKIAFTGSTEIGKLIMRNGSHSMKRITLELGGKSPLVVTENVEDIAQAARTAQDSCFLNMGQCCCAGTRTFVHESIYDEFVKHSVEYCQSHVFGNPFDSKTAFGPQVDKTQMNRILEMIESGKQEGARCVAGGNRMDKRGYFVEPTVFADVTDGMRIAREEIFGPVQQILKYKTLDEVIERCNDTNYGLGSAILTNDINEAMKFSRSIRAGSVWINIPYMIPVSVQTPFGGFKESGVGRELGEDGLRGYGEIKTVVIMDQILFLLPITQYYMDQTMIGNKNNHHQQHSIWSSLMTIAISLLIIIVWYLIVTHNCTEQIRSSTQKIRILPSPLARQFRNHQHENHQMNK</sequence>